<reference evidence="1 2" key="2">
    <citation type="submission" date="2017-10" db="EMBL/GenBank/DDBJ databases">
        <title>Extensive intraspecific genome diversity in a model arbuscular mycorrhizal fungus.</title>
        <authorList>
            <person name="Chen E.C.H."/>
            <person name="Morin E."/>
            <person name="Baudet D."/>
            <person name="Noel J."/>
            <person name="Ndikumana S."/>
            <person name="Charron P."/>
            <person name="St-Onge C."/>
            <person name="Giorgi J."/>
            <person name="Grigoriev I.V."/>
            <person name="Roux C."/>
            <person name="Martin F.M."/>
            <person name="Corradi N."/>
        </authorList>
    </citation>
    <scope>NUCLEOTIDE SEQUENCE [LARGE SCALE GENOMIC DNA]</scope>
    <source>
        <strain evidence="1 2">C2</strain>
    </source>
</reference>
<evidence type="ECO:0000313" key="2">
    <source>
        <dbReference type="Proteomes" id="UP000233469"/>
    </source>
</evidence>
<feature type="non-terminal residue" evidence="1">
    <location>
        <position position="100"/>
    </location>
</feature>
<evidence type="ECO:0000313" key="1">
    <source>
        <dbReference type="EMBL" id="PKK65917.1"/>
    </source>
</evidence>
<accession>A0A2N1MWB0</accession>
<dbReference type="EMBL" id="LLXL01001175">
    <property type="protein sequence ID" value="PKK65917.1"/>
    <property type="molecule type" value="Genomic_DNA"/>
</dbReference>
<reference evidence="1 2" key="1">
    <citation type="submission" date="2016-04" db="EMBL/GenBank/DDBJ databases">
        <title>Genome analyses suggest a sexual origin of heterokaryosis in a supposedly ancient asexual fungus.</title>
        <authorList>
            <person name="Ropars J."/>
            <person name="Sedzielewska K."/>
            <person name="Noel J."/>
            <person name="Charron P."/>
            <person name="Farinelli L."/>
            <person name="Marton T."/>
            <person name="Kruger M."/>
            <person name="Pelin A."/>
            <person name="Brachmann A."/>
            <person name="Corradi N."/>
        </authorList>
    </citation>
    <scope>NUCLEOTIDE SEQUENCE [LARGE SCALE GENOMIC DNA]</scope>
    <source>
        <strain evidence="1 2">C2</strain>
    </source>
</reference>
<gene>
    <name evidence="1" type="ORF">RhiirC2_754340</name>
</gene>
<comment type="caution">
    <text evidence="1">The sequence shown here is derived from an EMBL/GenBank/DDBJ whole genome shotgun (WGS) entry which is preliminary data.</text>
</comment>
<dbReference type="AlphaFoldDB" id="A0A2N1MWB0"/>
<organism evidence="1 2">
    <name type="scientific">Rhizophagus irregularis</name>
    <dbReference type="NCBI Taxonomy" id="588596"/>
    <lineage>
        <taxon>Eukaryota</taxon>
        <taxon>Fungi</taxon>
        <taxon>Fungi incertae sedis</taxon>
        <taxon>Mucoromycota</taxon>
        <taxon>Glomeromycotina</taxon>
        <taxon>Glomeromycetes</taxon>
        <taxon>Glomerales</taxon>
        <taxon>Glomeraceae</taxon>
        <taxon>Rhizophagus</taxon>
    </lineage>
</organism>
<protein>
    <submittedName>
        <fullName evidence="1">Uncharacterized protein</fullName>
    </submittedName>
</protein>
<dbReference type="Proteomes" id="UP000233469">
    <property type="component" value="Unassembled WGS sequence"/>
</dbReference>
<sequence>MDQDIKEIFLREDFQKANNIGLLDLNDFNKILKYELPKQPSLDWNPKSSSIPNRCWLNAIWDYILDSDCNLDLFEKYPLLPIDKPLNPKIVSEQLVSLNS</sequence>
<proteinExistence type="predicted"/>
<name>A0A2N1MWB0_9GLOM</name>